<evidence type="ECO:0000313" key="4">
    <source>
        <dbReference type="Proteomes" id="UP000050502"/>
    </source>
</evidence>
<proteinExistence type="predicted"/>
<organism evidence="1 3">
    <name type="scientific">Ardenticatena maritima</name>
    <dbReference type="NCBI Taxonomy" id="872965"/>
    <lineage>
        <taxon>Bacteria</taxon>
        <taxon>Bacillati</taxon>
        <taxon>Chloroflexota</taxon>
        <taxon>Ardenticatenia</taxon>
        <taxon>Ardenticatenales</taxon>
        <taxon>Ardenticatenaceae</taxon>
        <taxon>Ardenticatena</taxon>
    </lineage>
</organism>
<reference evidence="3" key="3">
    <citation type="submission" date="2015-08" db="EMBL/GenBank/DDBJ databases">
        <title>Draft Genome Sequence of a Heterotrophic Facultative Anaerobic Bacterium Ardenticatena maritima Strain 110S.</title>
        <authorList>
            <person name="Kawaichi S."/>
            <person name="Yoshida T."/>
            <person name="Sako Y."/>
            <person name="Nakamura R."/>
        </authorList>
    </citation>
    <scope>NUCLEOTIDE SEQUENCE [LARGE SCALE GENOMIC DNA]</scope>
    <source>
        <strain evidence="3">110S</strain>
    </source>
</reference>
<comment type="caution">
    <text evidence="1">The sequence shown here is derived from an EMBL/GenBank/DDBJ whole genome shotgun (WGS) entry which is preliminary data.</text>
</comment>
<evidence type="ECO:0000313" key="2">
    <source>
        <dbReference type="EMBL" id="KPL89151.1"/>
    </source>
</evidence>
<reference evidence="2 4" key="2">
    <citation type="submission" date="2015-07" db="EMBL/GenBank/DDBJ databases">
        <title>Whole genome sequence of Ardenticatena maritima DSM 23922.</title>
        <authorList>
            <person name="Hemp J."/>
            <person name="Ward L.M."/>
            <person name="Pace L.A."/>
            <person name="Fischer W.W."/>
        </authorList>
    </citation>
    <scope>NUCLEOTIDE SEQUENCE [LARGE SCALE GENOMIC DNA]</scope>
    <source>
        <strain evidence="2 4">110S</strain>
    </source>
</reference>
<dbReference type="EMBL" id="BBZA01000136">
    <property type="protein sequence ID" value="GAP63294.1"/>
    <property type="molecule type" value="Genomic_DNA"/>
</dbReference>
<reference evidence="1" key="1">
    <citation type="journal article" date="2015" name="Genome Announc.">
        <title>Draft Genome Sequence of a Heterotrophic Facultative Anaerobic Thermophilic Bacterium, Ardenticatena maritima Strain 110ST.</title>
        <authorList>
            <person name="Kawaichi S."/>
            <person name="Yoshida T."/>
            <person name="Sako Y."/>
            <person name="Nakamura R."/>
        </authorList>
    </citation>
    <scope>NUCLEOTIDE SEQUENCE [LARGE SCALE GENOMIC DNA]</scope>
    <source>
        <strain evidence="1">110S</strain>
    </source>
</reference>
<dbReference type="Proteomes" id="UP000050502">
    <property type="component" value="Unassembled WGS sequence"/>
</dbReference>
<dbReference type="AlphaFoldDB" id="A0A0M9UCT2"/>
<sequence length="141" mass="17085">MSRLISTHGSPTTQRNRLRRTIAEALRTLMQKQTLDEETRDLAALIWFSLRALEANIDQSASAWEKRNYYIKADRFRAQWEWLTPMQRRLERILREELWELLPPLLADLSRYFDDITVNRRTRSKALWQGAYQRFLEEMRK</sequence>
<evidence type="ECO:0000313" key="3">
    <source>
        <dbReference type="Proteomes" id="UP000037784"/>
    </source>
</evidence>
<keyword evidence="3" id="KW-1185">Reference proteome</keyword>
<dbReference type="RefSeq" id="WP_054493150.1">
    <property type="nucleotide sequence ID" value="NZ_BBZA01000136.1"/>
</dbReference>
<accession>A0A0M9UCT2</accession>
<name>A0A0M9UCT2_9CHLR</name>
<dbReference type="OrthoDB" id="165454at2"/>
<protein>
    <submittedName>
        <fullName evidence="1">Uncharacterized protein</fullName>
    </submittedName>
</protein>
<dbReference type="Proteomes" id="UP000037784">
    <property type="component" value="Unassembled WGS sequence"/>
</dbReference>
<dbReference type="EMBL" id="LGKN01000003">
    <property type="protein sequence ID" value="KPL89151.1"/>
    <property type="molecule type" value="Genomic_DNA"/>
</dbReference>
<gene>
    <name evidence="1" type="ORF">ARMA_1717</name>
    <name evidence="2" type="ORF">SE16_01140</name>
</gene>
<evidence type="ECO:0000313" key="1">
    <source>
        <dbReference type="EMBL" id="GAP63294.1"/>
    </source>
</evidence>